<comment type="caution">
    <text evidence="1">The sequence shown here is derived from an EMBL/GenBank/DDBJ whole genome shotgun (WGS) entry which is preliminary data.</text>
</comment>
<keyword evidence="2" id="KW-1185">Reference proteome</keyword>
<sequence length="820" mass="91762">MATEDPFNSLQQRKTHDPSMIGLWKIGRTIGKGSSGRVRIARHTKTKQYAAVKIVSKNALVNSRMSLNTLAEDHERILLGIEREIVIMKLIEHPNIMRLYDVWETSTELYLILEYVEGGELFDYICENGRLSTSEALGYFQQIIAAVDYCHHFNIAHRDLKPENLLLDGNKNIKVADFGMAAWQKSSSNGMLKTACGSPHYAAPEVIAGTPYNGSASDIWSCGIILFALLAGKLPFDDDDLATLLEKVKIAKFEIPPHIDRQAKHLISRMLDKDVQKRITMPEILVHPFFTSRPPKPTFARVPDLAEIAKPIARASDIDPDLFDNLRTLWNDTPDQQLIRRLLNSEQTWEKAVYHLLVQYRARKLENYDEEEEIVTSTPNTHYKRNSIRSASPRRGPDIPRPSPPTPSRVLKSRVKAPVPEIMLHSASPNKHPSNTSPLTNYGPTPTVSPAVPGSPIWEAFNLPPLNVPEMQDARIQQFFQQVVDHLNVMNLRANGLASPAPSPNPSWPSTPGTYSDATGSSATPSLLIPTPVNAEFDQRFPRVTKPPSPRTHQDRFSSPLATPTLGAVQVFREDTEPLVLRRHSTRTRAKQSAGKENRVYEPLVKKSSLKKSHDKKTKSDRRVRVLEPTENKLRKRASTFDVGSPLFSDAEMSLDDGLPAETVPRRGFFGLFGLKPTILSLFSVHDAFTTQKECRKLLEKMGVRVSAPHSADLGLLKCRLDELRDPAGMMGVVKPVRFRVEIRKANDTQSLPVGVDGHGLVLAFVQEKGAASSFKAIFSRLRRDWELDVPSGWVSEGRQNLVMGDEPGVHTFETGLTYE</sequence>
<organism evidence="1 2">
    <name type="scientific">Thelephora ganbajun</name>
    <name type="common">Ganba fungus</name>
    <dbReference type="NCBI Taxonomy" id="370292"/>
    <lineage>
        <taxon>Eukaryota</taxon>
        <taxon>Fungi</taxon>
        <taxon>Dikarya</taxon>
        <taxon>Basidiomycota</taxon>
        <taxon>Agaricomycotina</taxon>
        <taxon>Agaricomycetes</taxon>
        <taxon>Thelephorales</taxon>
        <taxon>Thelephoraceae</taxon>
        <taxon>Thelephora</taxon>
    </lineage>
</organism>
<protein>
    <submittedName>
        <fullName evidence="1">Pkinase-domain-containing protein</fullName>
    </submittedName>
</protein>
<reference evidence="1" key="1">
    <citation type="submission" date="2019-10" db="EMBL/GenBank/DDBJ databases">
        <authorList>
            <consortium name="DOE Joint Genome Institute"/>
            <person name="Kuo A."/>
            <person name="Miyauchi S."/>
            <person name="Kiss E."/>
            <person name="Drula E."/>
            <person name="Kohler A."/>
            <person name="Sanchez-Garcia M."/>
            <person name="Andreopoulos B."/>
            <person name="Barry K.W."/>
            <person name="Bonito G."/>
            <person name="Buee M."/>
            <person name="Carver A."/>
            <person name="Chen C."/>
            <person name="Cichocki N."/>
            <person name="Clum A."/>
            <person name="Culley D."/>
            <person name="Crous P.W."/>
            <person name="Fauchery L."/>
            <person name="Girlanda M."/>
            <person name="Hayes R."/>
            <person name="Keri Z."/>
            <person name="Labutti K."/>
            <person name="Lipzen A."/>
            <person name="Lombard V."/>
            <person name="Magnuson J."/>
            <person name="Maillard F."/>
            <person name="Morin E."/>
            <person name="Murat C."/>
            <person name="Nolan M."/>
            <person name="Ohm R."/>
            <person name="Pangilinan J."/>
            <person name="Pereira M."/>
            <person name="Perotto S."/>
            <person name="Peter M."/>
            <person name="Riley R."/>
            <person name="Sitrit Y."/>
            <person name="Stielow B."/>
            <person name="Szollosi G."/>
            <person name="Zifcakova L."/>
            <person name="Stursova M."/>
            <person name="Spatafora J.W."/>
            <person name="Tedersoo L."/>
            <person name="Vaario L.-M."/>
            <person name="Yamada A."/>
            <person name="Yan M."/>
            <person name="Wang P."/>
            <person name="Xu J."/>
            <person name="Bruns T."/>
            <person name="Baldrian P."/>
            <person name="Vilgalys R."/>
            <person name="Henrissat B."/>
            <person name="Grigoriev I.V."/>
            <person name="Hibbett D."/>
            <person name="Nagy L.G."/>
            <person name="Martin F.M."/>
        </authorList>
    </citation>
    <scope>NUCLEOTIDE SEQUENCE</scope>
    <source>
        <strain evidence="1">P2</strain>
    </source>
</reference>
<accession>A0ACB6ZH08</accession>
<proteinExistence type="predicted"/>
<evidence type="ECO:0000313" key="2">
    <source>
        <dbReference type="Proteomes" id="UP000886501"/>
    </source>
</evidence>
<evidence type="ECO:0000313" key="1">
    <source>
        <dbReference type="EMBL" id="KAF9648623.1"/>
    </source>
</evidence>
<dbReference type="EMBL" id="MU118010">
    <property type="protein sequence ID" value="KAF9648623.1"/>
    <property type="molecule type" value="Genomic_DNA"/>
</dbReference>
<dbReference type="Proteomes" id="UP000886501">
    <property type="component" value="Unassembled WGS sequence"/>
</dbReference>
<name>A0ACB6ZH08_THEGA</name>
<reference evidence="1" key="2">
    <citation type="journal article" date="2020" name="Nat. Commun.">
        <title>Large-scale genome sequencing of mycorrhizal fungi provides insights into the early evolution of symbiotic traits.</title>
        <authorList>
            <person name="Miyauchi S."/>
            <person name="Kiss E."/>
            <person name="Kuo A."/>
            <person name="Drula E."/>
            <person name="Kohler A."/>
            <person name="Sanchez-Garcia M."/>
            <person name="Morin E."/>
            <person name="Andreopoulos B."/>
            <person name="Barry K.W."/>
            <person name="Bonito G."/>
            <person name="Buee M."/>
            <person name="Carver A."/>
            <person name="Chen C."/>
            <person name="Cichocki N."/>
            <person name="Clum A."/>
            <person name="Culley D."/>
            <person name="Crous P.W."/>
            <person name="Fauchery L."/>
            <person name="Girlanda M."/>
            <person name="Hayes R.D."/>
            <person name="Keri Z."/>
            <person name="LaButti K."/>
            <person name="Lipzen A."/>
            <person name="Lombard V."/>
            <person name="Magnuson J."/>
            <person name="Maillard F."/>
            <person name="Murat C."/>
            <person name="Nolan M."/>
            <person name="Ohm R.A."/>
            <person name="Pangilinan J."/>
            <person name="Pereira M.F."/>
            <person name="Perotto S."/>
            <person name="Peter M."/>
            <person name="Pfister S."/>
            <person name="Riley R."/>
            <person name="Sitrit Y."/>
            <person name="Stielow J.B."/>
            <person name="Szollosi G."/>
            <person name="Zifcakova L."/>
            <person name="Stursova M."/>
            <person name="Spatafora J.W."/>
            <person name="Tedersoo L."/>
            <person name="Vaario L.M."/>
            <person name="Yamada A."/>
            <person name="Yan M."/>
            <person name="Wang P."/>
            <person name="Xu J."/>
            <person name="Bruns T."/>
            <person name="Baldrian P."/>
            <person name="Vilgalys R."/>
            <person name="Dunand C."/>
            <person name="Henrissat B."/>
            <person name="Grigoriev I.V."/>
            <person name="Hibbett D."/>
            <person name="Nagy L.G."/>
            <person name="Martin F.M."/>
        </authorList>
    </citation>
    <scope>NUCLEOTIDE SEQUENCE</scope>
    <source>
        <strain evidence="1">P2</strain>
    </source>
</reference>
<gene>
    <name evidence="1" type="ORF">BDM02DRAFT_3186947</name>
</gene>